<feature type="non-terminal residue" evidence="6">
    <location>
        <position position="93"/>
    </location>
</feature>
<dbReference type="PANTHER" id="PTHR14155:SF627">
    <property type="entry name" value="OS06G0192800 PROTEIN"/>
    <property type="match status" value="1"/>
</dbReference>
<dbReference type="Proteomes" id="UP000016930">
    <property type="component" value="Unassembled WGS sequence"/>
</dbReference>
<gene>
    <name evidence="6" type="ORF">CERSUDRAFT_58694</name>
</gene>
<evidence type="ECO:0000259" key="5">
    <source>
        <dbReference type="PROSITE" id="PS50089"/>
    </source>
</evidence>
<sequence>PEKTVPLVGHVELLRRRLADDGTMRIKLKLLGATVDKCGICLSQFKDREIGALGASCMHAFHERCLRRWLATSHQCPMCRTFMALDESAVTRT</sequence>
<dbReference type="PROSITE" id="PS50089">
    <property type="entry name" value="ZF_RING_2"/>
    <property type="match status" value="1"/>
</dbReference>
<dbReference type="InterPro" id="IPR001841">
    <property type="entry name" value="Znf_RING"/>
</dbReference>
<reference evidence="6 7" key="1">
    <citation type="journal article" date="2012" name="Proc. Natl. Acad. Sci. U.S.A.">
        <title>Comparative genomics of Ceriporiopsis subvermispora and Phanerochaete chrysosporium provide insight into selective ligninolysis.</title>
        <authorList>
            <person name="Fernandez-Fueyo E."/>
            <person name="Ruiz-Duenas F.J."/>
            <person name="Ferreira P."/>
            <person name="Floudas D."/>
            <person name="Hibbett D.S."/>
            <person name="Canessa P."/>
            <person name="Larrondo L.F."/>
            <person name="James T.Y."/>
            <person name="Seelenfreund D."/>
            <person name="Lobos S."/>
            <person name="Polanco R."/>
            <person name="Tello M."/>
            <person name="Honda Y."/>
            <person name="Watanabe T."/>
            <person name="Watanabe T."/>
            <person name="Ryu J.S."/>
            <person name="Kubicek C.P."/>
            <person name="Schmoll M."/>
            <person name="Gaskell J."/>
            <person name="Hammel K.E."/>
            <person name="St John F.J."/>
            <person name="Vanden Wymelenberg A."/>
            <person name="Sabat G."/>
            <person name="Splinter BonDurant S."/>
            <person name="Syed K."/>
            <person name="Yadav J.S."/>
            <person name="Doddapaneni H."/>
            <person name="Subramanian V."/>
            <person name="Lavin J.L."/>
            <person name="Oguiza J.A."/>
            <person name="Perez G."/>
            <person name="Pisabarro A.G."/>
            <person name="Ramirez L."/>
            <person name="Santoyo F."/>
            <person name="Master E."/>
            <person name="Coutinho P.M."/>
            <person name="Henrissat B."/>
            <person name="Lombard V."/>
            <person name="Magnuson J.K."/>
            <person name="Kuees U."/>
            <person name="Hori C."/>
            <person name="Igarashi K."/>
            <person name="Samejima M."/>
            <person name="Held B.W."/>
            <person name="Barry K.W."/>
            <person name="LaButti K.M."/>
            <person name="Lapidus A."/>
            <person name="Lindquist E.A."/>
            <person name="Lucas S.M."/>
            <person name="Riley R."/>
            <person name="Salamov A.A."/>
            <person name="Hoffmeister D."/>
            <person name="Schwenk D."/>
            <person name="Hadar Y."/>
            <person name="Yarden O."/>
            <person name="de Vries R.P."/>
            <person name="Wiebenga A."/>
            <person name="Stenlid J."/>
            <person name="Eastwood D."/>
            <person name="Grigoriev I.V."/>
            <person name="Berka R.M."/>
            <person name="Blanchette R.A."/>
            <person name="Kersten P."/>
            <person name="Martinez A.T."/>
            <person name="Vicuna R."/>
            <person name="Cullen D."/>
        </authorList>
    </citation>
    <scope>NUCLEOTIDE SEQUENCE [LARGE SCALE GENOMIC DNA]</scope>
    <source>
        <strain evidence="6 7">B</strain>
    </source>
</reference>
<dbReference type="InterPro" id="IPR053238">
    <property type="entry name" value="RING-H2_zinc_finger"/>
</dbReference>
<protein>
    <recommendedName>
        <fullName evidence="5">RING-type domain-containing protein</fullName>
    </recommendedName>
</protein>
<dbReference type="SUPFAM" id="SSF57850">
    <property type="entry name" value="RING/U-box"/>
    <property type="match status" value="1"/>
</dbReference>
<dbReference type="Gene3D" id="3.30.40.10">
    <property type="entry name" value="Zinc/RING finger domain, C3HC4 (zinc finger)"/>
    <property type="match status" value="1"/>
</dbReference>
<dbReference type="Pfam" id="PF13639">
    <property type="entry name" value="zf-RING_2"/>
    <property type="match status" value="1"/>
</dbReference>
<dbReference type="SMART" id="SM00184">
    <property type="entry name" value="RING"/>
    <property type="match status" value="1"/>
</dbReference>
<dbReference type="GO" id="GO:0008270">
    <property type="term" value="F:zinc ion binding"/>
    <property type="evidence" value="ECO:0007669"/>
    <property type="project" value="UniProtKB-KW"/>
</dbReference>
<dbReference type="PANTHER" id="PTHR14155">
    <property type="entry name" value="RING FINGER DOMAIN-CONTAINING"/>
    <property type="match status" value="1"/>
</dbReference>
<evidence type="ECO:0000256" key="1">
    <source>
        <dbReference type="ARBA" id="ARBA00022723"/>
    </source>
</evidence>
<dbReference type="GO" id="GO:0016567">
    <property type="term" value="P:protein ubiquitination"/>
    <property type="evidence" value="ECO:0007669"/>
    <property type="project" value="UniProtKB-UniPathway"/>
</dbReference>
<dbReference type="EMBL" id="KB445812">
    <property type="protein sequence ID" value="EMD32169.1"/>
    <property type="molecule type" value="Genomic_DNA"/>
</dbReference>
<dbReference type="HOGENOM" id="CLU_013137_21_5_1"/>
<keyword evidence="1" id="KW-0479">Metal-binding</keyword>
<dbReference type="InterPro" id="IPR013083">
    <property type="entry name" value="Znf_RING/FYVE/PHD"/>
</dbReference>
<evidence type="ECO:0000256" key="3">
    <source>
        <dbReference type="ARBA" id="ARBA00022833"/>
    </source>
</evidence>
<keyword evidence="7" id="KW-1185">Reference proteome</keyword>
<organism evidence="6 7">
    <name type="scientific">Ceriporiopsis subvermispora (strain B)</name>
    <name type="common">White-rot fungus</name>
    <name type="synonym">Gelatoporia subvermispora</name>
    <dbReference type="NCBI Taxonomy" id="914234"/>
    <lineage>
        <taxon>Eukaryota</taxon>
        <taxon>Fungi</taxon>
        <taxon>Dikarya</taxon>
        <taxon>Basidiomycota</taxon>
        <taxon>Agaricomycotina</taxon>
        <taxon>Agaricomycetes</taxon>
        <taxon>Polyporales</taxon>
        <taxon>Gelatoporiaceae</taxon>
        <taxon>Gelatoporia</taxon>
    </lineage>
</organism>
<dbReference type="OrthoDB" id="8062037at2759"/>
<keyword evidence="3" id="KW-0862">Zinc</keyword>
<accession>M2P9N6</accession>
<keyword evidence="2 4" id="KW-0863">Zinc-finger</keyword>
<evidence type="ECO:0000313" key="6">
    <source>
        <dbReference type="EMBL" id="EMD32169.1"/>
    </source>
</evidence>
<dbReference type="AlphaFoldDB" id="M2P9N6"/>
<name>M2P9N6_CERS8</name>
<feature type="domain" description="RING-type" evidence="5">
    <location>
        <begin position="38"/>
        <end position="80"/>
    </location>
</feature>
<evidence type="ECO:0000256" key="2">
    <source>
        <dbReference type="ARBA" id="ARBA00022771"/>
    </source>
</evidence>
<evidence type="ECO:0000313" key="7">
    <source>
        <dbReference type="Proteomes" id="UP000016930"/>
    </source>
</evidence>
<dbReference type="STRING" id="914234.M2P9N6"/>
<evidence type="ECO:0000256" key="4">
    <source>
        <dbReference type="PROSITE-ProRule" id="PRU00175"/>
    </source>
</evidence>
<dbReference type="UniPathway" id="UPA00143"/>
<proteinExistence type="predicted"/>